<dbReference type="Proteomes" id="UP001234989">
    <property type="component" value="Chromosome 3"/>
</dbReference>
<evidence type="ECO:0000313" key="2">
    <source>
        <dbReference type="Proteomes" id="UP001234989"/>
    </source>
</evidence>
<dbReference type="AlphaFoldDB" id="A0AAF0QB49"/>
<accession>A0AAF0QB49</accession>
<dbReference type="EMBL" id="CP133614">
    <property type="protein sequence ID" value="WMV18105.1"/>
    <property type="molecule type" value="Genomic_DNA"/>
</dbReference>
<sequence length="58" mass="6641">MLTDVLMISSQLQGSDLLQSMLVQGHMLYNWKAVCVRRLVRCQCPKPIRTDEIVVLLP</sequence>
<keyword evidence="2" id="KW-1185">Reference proteome</keyword>
<organism evidence="1 2">
    <name type="scientific">Solanum verrucosum</name>
    <dbReference type="NCBI Taxonomy" id="315347"/>
    <lineage>
        <taxon>Eukaryota</taxon>
        <taxon>Viridiplantae</taxon>
        <taxon>Streptophyta</taxon>
        <taxon>Embryophyta</taxon>
        <taxon>Tracheophyta</taxon>
        <taxon>Spermatophyta</taxon>
        <taxon>Magnoliopsida</taxon>
        <taxon>eudicotyledons</taxon>
        <taxon>Gunneridae</taxon>
        <taxon>Pentapetalae</taxon>
        <taxon>asterids</taxon>
        <taxon>lamiids</taxon>
        <taxon>Solanales</taxon>
        <taxon>Solanaceae</taxon>
        <taxon>Solanoideae</taxon>
        <taxon>Solaneae</taxon>
        <taxon>Solanum</taxon>
    </lineage>
</organism>
<evidence type="ECO:0000313" key="1">
    <source>
        <dbReference type="EMBL" id="WMV18105.1"/>
    </source>
</evidence>
<gene>
    <name evidence="1" type="ORF">MTR67_011490</name>
</gene>
<proteinExistence type="predicted"/>
<protein>
    <submittedName>
        <fullName evidence="1">Uncharacterized protein</fullName>
    </submittedName>
</protein>
<name>A0AAF0QB49_SOLVR</name>
<reference evidence="1" key="1">
    <citation type="submission" date="2023-08" db="EMBL/GenBank/DDBJ databases">
        <title>A de novo genome assembly of Solanum verrucosum Schlechtendal, a Mexican diploid species geographically isolated from the other diploid A-genome species in potato relatives.</title>
        <authorList>
            <person name="Hosaka K."/>
        </authorList>
    </citation>
    <scope>NUCLEOTIDE SEQUENCE</scope>
    <source>
        <tissue evidence="1">Young leaves</tissue>
    </source>
</reference>